<dbReference type="NCBIfam" id="TIGR03105">
    <property type="entry name" value="gln_synth_III"/>
    <property type="match status" value="1"/>
</dbReference>
<dbReference type="PROSITE" id="PS51986">
    <property type="entry name" value="GS_BETA_GRASP"/>
    <property type="match status" value="1"/>
</dbReference>
<dbReference type="SUPFAM" id="SSF54368">
    <property type="entry name" value="Glutamine synthetase, N-terminal domain"/>
    <property type="match status" value="1"/>
</dbReference>
<keyword evidence="5" id="KW-0067">ATP-binding</keyword>
<keyword evidence="3 11" id="KW-0436">Ligase</keyword>
<evidence type="ECO:0000256" key="3">
    <source>
        <dbReference type="ARBA" id="ARBA00022598"/>
    </source>
</evidence>
<feature type="domain" description="GS catalytic" evidence="10">
    <location>
        <begin position="112"/>
        <end position="458"/>
    </location>
</feature>
<evidence type="ECO:0000256" key="4">
    <source>
        <dbReference type="ARBA" id="ARBA00022741"/>
    </source>
</evidence>
<feature type="domain" description="GS beta-grasp" evidence="9">
    <location>
        <begin position="23"/>
        <end position="106"/>
    </location>
</feature>
<name>A0ABU8N1A3_9PSEU</name>
<dbReference type="EC" id="6.3.1.2" evidence="11"/>
<evidence type="ECO:0000256" key="5">
    <source>
        <dbReference type="ARBA" id="ARBA00022840"/>
    </source>
</evidence>
<dbReference type="EMBL" id="JBBEGL010000001">
    <property type="protein sequence ID" value="MEJ2885734.1"/>
    <property type="molecule type" value="Genomic_DNA"/>
</dbReference>
<dbReference type="Gene3D" id="3.10.20.70">
    <property type="entry name" value="Glutamine synthetase, N-terminal domain"/>
    <property type="match status" value="1"/>
</dbReference>
<comment type="caution">
    <text evidence="11">The sequence shown here is derived from an EMBL/GenBank/DDBJ whole genome shotgun (WGS) entry which is preliminary data.</text>
</comment>
<dbReference type="PROSITE" id="PS00181">
    <property type="entry name" value="GLNA_ATP"/>
    <property type="match status" value="1"/>
</dbReference>
<keyword evidence="6" id="KW-0460">Magnesium</keyword>
<dbReference type="PANTHER" id="PTHR43785:SF14">
    <property type="entry name" value="GLUTAMINE SYNTHETASE"/>
    <property type="match status" value="1"/>
</dbReference>
<evidence type="ECO:0000259" key="10">
    <source>
        <dbReference type="PROSITE" id="PS51987"/>
    </source>
</evidence>
<dbReference type="PANTHER" id="PTHR43785">
    <property type="entry name" value="GAMMA-GLUTAMYLPUTRESCINE SYNTHETASE"/>
    <property type="match status" value="1"/>
</dbReference>
<protein>
    <submittedName>
        <fullName evidence="11">Type III glutamate--ammonia ligase</fullName>
        <ecNumber evidence="11">6.3.1.2</ecNumber>
    </submittedName>
</protein>
<dbReference type="InterPro" id="IPR036651">
    <property type="entry name" value="Gln_synt_N_sf"/>
</dbReference>
<evidence type="ECO:0000256" key="7">
    <source>
        <dbReference type="PROSITE-ProRule" id="PRU01330"/>
    </source>
</evidence>
<dbReference type="SMART" id="SM01230">
    <property type="entry name" value="Gln-synt_C"/>
    <property type="match status" value="1"/>
</dbReference>
<dbReference type="InterPro" id="IPR008147">
    <property type="entry name" value="Gln_synt_N"/>
</dbReference>
<dbReference type="InterPro" id="IPR017536">
    <property type="entry name" value="Glutamine_synthetase_typeIII"/>
</dbReference>
<comment type="cofactor">
    <cofactor evidence="1">
        <name>Mg(2+)</name>
        <dbReference type="ChEBI" id="CHEBI:18420"/>
    </cofactor>
</comment>
<proteinExistence type="inferred from homology"/>
<keyword evidence="12" id="KW-1185">Reference proteome</keyword>
<reference evidence="11 12" key="1">
    <citation type="submission" date="2024-03" db="EMBL/GenBank/DDBJ databases">
        <title>Actinomycetospora sp. OC33-EN06, a novel actinomycete isolated from wild orchid (Aerides multiflora).</title>
        <authorList>
            <person name="Suriyachadkun C."/>
        </authorList>
    </citation>
    <scope>NUCLEOTIDE SEQUENCE [LARGE SCALE GENOMIC DNA]</scope>
    <source>
        <strain evidence="11 12">OC33-EN06</strain>
    </source>
</reference>
<dbReference type="InterPro" id="IPR014746">
    <property type="entry name" value="Gln_synth/guanido_kin_cat_dom"/>
</dbReference>
<comment type="similarity">
    <text evidence="2 7 8">Belongs to the glutamine synthetase family.</text>
</comment>
<dbReference type="Proteomes" id="UP001370100">
    <property type="component" value="Unassembled WGS sequence"/>
</dbReference>
<evidence type="ECO:0000259" key="9">
    <source>
        <dbReference type="PROSITE" id="PS51986"/>
    </source>
</evidence>
<dbReference type="InterPro" id="IPR008146">
    <property type="entry name" value="Gln_synth_cat_dom"/>
</dbReference>
<evidence type="ECO:0000313" key="11">
    <source>
        <dbReference type="EMBL" id="MEJ2885734.1"/>
    </source>
</evidence>
<evidence type="ECO:0000313" key="12">
    <source>
        <dbReference type="Proteomes" id="UP001370100"/>
    </source>
</evidence>
<dbReference type="RefSeq" id="WP_337712197.1">
    <property type="nucleotide sequence ID" value="NZ_JBBEGL010000001.1"/>
</dbReference>
<evidence type="ECO:0000256" key="2">
    <source>
        <dbReference type="ARBA" id="ARBA00009897"/>
    </source>
</evidence>
<gene>
    <name evidence="11" type="primary">glnT</name>
    <name evidence="11" type="ORF">WCD41_04680</name>
</gene>
<keyword evidence="4" id="KW-0547">Nucleotide-binding</keyword>
<dbReference type="GO" id="GO:0004356">
    <property type="term" value="F:glutamine synthetase activity"/>
    <property type="evidence" value="ECO:0007669"/>
    <property type="project" value="UniProtKB-EC"/>
</dbReference>
<dbReference type="Gene3D" id="3.30.590.10">
    <property type="entry name" value="Glutamine synthetase/guanido kinase, catalytic domain"/>
    <property type="match status" value="1"/>
</dbReference>
<dbReference type="PROSITE" id="PS51987">
    <property type="entry name" value="GS_CATALYTIC"/>
    <property type="match status" value="1"/>
</dbReference>
<dbReference type="Pfam" id="PF00120">
    <property type="entry name" value="Gln-synt_C"/>
    <property type="match status" value="1"/>
</dbReference>
<organism evidence="11 12">
    <name type="scientific">Actinomycetospora aeridis</name>
    <dbReference type="NCBI Taxonomy" id="3129231"/>
    <lineage>
        <taxon>Bacteria</taxon>
        <taxon>Bacillati</taxon>
        <taxon>Actinomycetota</taxon>
        <taxon>Actinomycetes</taxon>
        <taxon>Pseudonocardiales</taxon>
        <taxon>Pseudonocardiaceae</taxon>
        <taxon>Actinomycetospora</taxon>
    </lineage>
</organism>
<evidence type="ECO:0000256" key="1">
    <source>
        <dbReference type="ARBA" id="ARBA00001946"/>
    </source>
</evidence>
<dbReference type="SUPFAM" id="SSF55931">
    <property type="entry name" value="Glutamine synthetase/guanido kinase"/>
    <property type="match status" value="1"/>
</dbReference>
<sequence>MATGDDSAHDTARNDLRERAEADGIEFFLAMFVDLHGKPCAKAIPFSSFDLLMDGGAGFAGYAAGDLGQSPADPDVLVVPDPASYTPLPWKPGVAVLHCDPHVEGKPWPYAPRVILQRQLAELADKRGWVFKTGTELEYSLLRRREDGTLEFADPHDTAAKPCYEVKGLTRMWDHLSTVSRHLNTLGWGNYANDHEDGTGQFENNWEYADALTTADRTIFFRYMVHMLAHDAGMVATFMPKPFSTVTGNGLHIHQSLWTQDGTPLFADDADALGLSPTARHYLGGLIEHGRAVAGIICPTVNSYKRIGVGAPTSGSTWAPAYVAYGGNNRTVMLRVPEGGRIEHRGVDGSANPYLAATALLAAGLDGIDREIDPGACTDDNLFTLHTDEVRARGIKHLPKTLDRAVEELVTDDVLRAALGKTSGGDFIDYYAAVKQAEFDEYHASVSDWEVRRYLTQA</sequence>
<evidence type="ECO:0000256" key="8">
    <source>
        <dbReference type="RuleBase" id="RU000384"/>
    </source>
</evidence>
<accession>A0ABU8N1A3</accession>
<evidence type="ECO:0000256" key="6">
    <source>
        <dbReference type="ARBA" id="ARBA00022842"/>
    </source>
</evidence>
<dbReference type="InterPro" id="IPR027303">
    <property type="entry name" value="Gln_synth_gly_rich_site"/>
</dbReference>